<name>A0A3L8PKT4_9ACTN</name>
<dbReference type="InterPro" id="IPR036388">
    <property type="entry name" value="WH-like_DNA-bd_sf"/>
</dbReference>
<dbReference type="PROSITE" id="PS50995">
    <property type="entry name" value="HTH_MARR_2"/>
    <property type="match status" value="1"/>
</dbReference>
<protein>
    <submittedName>
        <fullName evidence="3">MarR family transcriptional regulator</fullName>
    </submittedName>
</protein>
<dbReference type="GO" id="GO:0006950">
    <property type="term" value="P:response to stress"/>
    <property type="evidence" value="ECO:0007669"/>
    <property type="project" value="TreeGrafter"/>
</dbReference>
<sequence>MLVRRGFVKGDGKKSHVSDQTHPPRVSDLEMLRQVTTALTDRVAATLAEHELTVDQWNVLRSLTVSGPQSMSDLVERTRITGPTLSRVVDKLAERALVYRNVDAGDRRRVLVHAADRGHKLVTQIAPLIDEVERHGLASLSASEVSTLRTLLARVASA</sequence>
<dbReference type="GO" id="GO:0003700">
    <property type="term" value="F:DNA-binding transcription factor activity"/>
    <property type="evidence" value="ECO:0007669"/>
    <property type="project" value="InterPro"/>
</dbReference>
<dbReference type="Proteomes" id="UP000282515">
    <property type="component" value="Unassembled WGS sequence"/>
</dbReference>
<comment type="caution">
    <text evidence="3">The sequence shown here is derived from an EMBL/GenBank/DDBJ whole genome shotgun (WGS) entry which is preliminary data.</text>
</comment>
<feature type="domain" description="HTH marR-type" evidence="2">
    <location>
        <begin position="25"/>
        <end position="157"/>
    </location>
</feature>
<evidence type="ECO:0000313" key="4">
    <source>
        <dbReference type="Proteomes" id="UP000282515"/>
    </source>
</evidence>
<gene>
    <name evidence="3" type="ORF">D9V41_11580</name>
</gene>
<dbReference type="PANTHER" id="PTHR33164">
    <property type="entry name" value="TRANSCRIPTIONAL REGULATOR, MARR FAMILY"/>
    <property type="match status" value="1"/>
</dbReference>
<dbReference type="Pfam" id="PF12802">
    <property type="entry name" value="MarR_2"/>
    <property type="match status" value="1"/>
</dbReference>
<feature type="compositionally biased region" description="Basic and acidic residues" evidence="1">
    <location>
        <begin position="8"/>
        <end position="19"/>
    </location>
</feature>
<dbReference type="AlphaFoldDB" id="A0A3L8PKT4"/>
<organism evidence="3 4">
    <name type="scientific">Aeromicrobium phragmitis</name>
    <dbReference type="NCBI Taxonomy" id="2478914"/>
    <lineage>
        <taxon>Bacteria</taxon>
        <taxon>Bacillati</taxon>
        <taxon>Actinomycetota</taxon>
        <taxon>Actinomycetes</taxon>
        <taxon>Propionibacteriales</taxon>
        <taxon>Nocardioidaceae</taxon>
        <taxon>Aeromicrobium</taxon>
    </lineage>
</organism>
<evidence type="ECO:0000259" key="2">
    <source>
        <dbReference type="PROSITE" id="PS50995"/>
    </source>
</evidence>
<dbReference type="PRINTS" id="PR00598">
    <property type="entry name" value="HTHMARR"/>
</dbReference>
<evidence type="ECO:0000313" key="3">
    <source>
        <dbReference type="EMBL" id="RLV55389.1"/>
    </source>
</evidence>
<proteinExistence type="predicted"/>
<reference evidence="3 4" key="1">
    <citation type="submission" date="2018-10" db="EMBL/GenBank/DDBJ databases">
        <title>Aeromicrobium sp. 9W16Y-2 whole genome shotgun sequence.</title>
        <authorList>
            <person name="Li F."/>
        </authorList>
    </citation>
    <scope>NUCLEOTIDE SEQUENCE [LARGE SCALE GENOMIC DNA]</scope>
    <source>
        <strain evidence="3 4">9W16Y-2</strain>
    </source>
</reference>
<evidence type="ECO:0000256" key="1">
    <source>
        <dbReference type="SAM" id="MobiDB-lite"/>
    </source>
</evidence>
<keyword evidence="4" id="KW-1185">Reference proteome</keyword>
<dbReference type="PANTHER" id="PTHR33164:SF43">
    <property type="entry name" value="HTH-TYPE TRANSCRIPTIONAL REPRESSOR YETL"/>
    <property type="match status" value="1"/>
</dbReference>
<feature type="region of interest" description="Disordered" evidence="1">
    <location>
        <begin position="1"/>
        <end position="23"/>
    </location>
</feature>
<accession>A0A3L8PKT4</accession>
<dbReference type="Gene3D" id="1.10.10.10">
    <property type="entry name" value="Winged helix-like DNA-binding domain superfamily/Winged helix DNA-binding domain"/>
    <property type="match status" value="1"/>
</dbReference>
<dbReference type="InterPro" id="IPR000835">
    <property type="entry name" value="HTH_MarR-typ"/>
</dbReference>
<dbReference type="EMBL" id="RDBF01000008">
    <property type="protein sequence ID" value="RLV55389.1"/>
    <property type="molecule type" value="Genomic_DNA"/>
</dbReference>
<dbReference type="InterPro" id="IPR039422">
    <property type="entry name" value="MarR/SlyA-like"/>
</dbReference>
<dbReference type="InterPro" id="IPR036390">
    <property type="entry name" value="WH_DNA-bd_sf"/>
</dbReference>
<dbReference type="SUPFAM" id="SSF46785">
    <property type="entry name" value="Winged helix' DNA-binding domain"/>
    <property type="match status" value="1"/>
</dbReference>
<dbReference type="OrthoDB" id="9806864at2"/>
<dbReference type="SMART" id="SM00347">
    <property type="entry name" value="HTH_MARR"/>
    <property type="match status" value="1"/>
</dbReference>